<protein>
    <submittedName>
        <fullName evidence="2">Uncharacterized protein</fullName>
    </submittedName>
</protein>
<sequence>MFNNNQIKNPLNFGEWDRILQGNIMILLESRYCFFLIMSFKIIYSIVMKLTKIKIHSAFTLYFFLFFMEWYLHFRKCPWVNAQTWTFIMHRMQYLDFRRTPNVR</sequence>
<evidence type="ECO:0000313" key="3">
    <source>
        <dbReference type="Proteomes" id="UP000037109"/>
    </source>
</evidence>
<evidence type="ECO:0000313" key="2">
    <source>
        <dbReference type="EMBL" id="KON88353.1"/>
    </source>
</evidence>
<name>A0A0M0GEY8_SPOGL</name>
<dbReference type="PATRIC" id="fig|1459.3.peg.3749"/>
<feature type="transmembrane region" description="Helical" evidence="1">
    <location>
        <begin position="55"/>
        <end position="74"/>
    </location>
</feature>
<proteinExistence type="predicted"/>
<accession>A0A0M0GEY8</accession>
<reference evidence="3" key="1">
    <citation type="submission" date="2015-07" db="EMBL/GenBank/DDBJ databases">
        <title>Fjat-10036 dsm4.</title>
        <authorList>
            <person name="Liu B."/>
            <person name="Wang J."/>
            <person name="Zhu Y."/>
            <person name="Liu G."/>
            <person name="Chen Q."/>
            <person name="Chen Z."/>
            <person name="Lan J."/>
            <person name="Che J."/>
            <person name="Ge C."/>
            <person name="Shi H."/>
            <person name="Pan Z."/>
            <person name="Liu X."/>
        </authorList>
    </citation>
    <scope>NUCLEOTIDE SEQUENCE [LARGE SCALE GENOMIC DNA]</scope>
    <source>
        <strain evidence="3">DSM 4</strain>
    </source>
</reference>
<dbReference type="STRING" id="1459.AF332_17110"/>
<organism evidence="2 3">
    <name type="scientific">Sporosarcina globispora</name>
    <name type="common">Bacillus globisporus</name>
    <dbReference type="NCBI Taxonomy" id="1459"/>
    <lineage>
        <taxon>Bacteria</taxon>
        <taxon>Bacillati</taxon>
        <taxon>Bacillota</taxon>
        <taxon>Bacilli</taxon>
        <taxon>Bacillales</taxon>
        <taxon>Caryophanaceae</taxon>
        <taxon>Sporosarcina</taxon>
    </lineage>
</organism>
<gene>
    <name evidence="2" type="ORF">AF332_17110</name>
</gene>
<feature type="transmembrane region" description="Helical" evidence="1">
    <location>
        <begin position="20"/>
        <end position="43"/>
    </location>
</feature>
<keyword evidence="1" id="KW-0812">Transmembrane</keyword>
<comment type="caution">
    <text evidence="2">The sequence shown here is derived from an EMBL/GenBank/DDBJ whole genome shotgun (WGS) entry which is preliminary data.</text>
</comment>
<evidence type="ECO:0000256" key="1">
    <source>
        <dbReference type="SAM" id="Phobius"/>
    </source>
</evidence>
<keyword evidence="1" id="KW-0472">Membrane</keyword>
<dbReference type="AlphaFoldDB" id="A0A0M0GEY8"/>
<keyword evidence="3" id="KW-1185">Reference proteome</keyword>
<dbReference type="EMBL" id="LGUF01000007">
    <property type="protein sequence ID" value="KON88353.1"/>
    <property type="molecule type" value="Genomic_DNA"/>
</dbReference>
<dbReference type="Proteomes" id="UP000037109">
    <property type="component" value="Unassembled WGS sequence"/>
</dbReference>
<keyword evidence="1" id="KW-1133">Transmembrane helix</keyword>